<keyword evidence="1" id="KW-0472">Membrane</keyword>
<name>A0A7K3WTA7_9FLAO</name>
<keyword evidence="3" id="KW-1185">Reference proteome</keyword>
<organism evidence="2 3">
    <name type="scientific">Cryomorpha ignava</name>
    <dbReference type="NCBI Taxonomy" id="101383"/>
    <lineage>
        <taxon>Bacteria</taxon>
        <taxon>Pseudomonadati</taxon>
        <taxon>Bacteroidota</taxon>
        <taxon>Flavobacteriia</taxon>
        <taxon>Flavobacteriales</taxon>
        <taxon>Cryomorphaceae</taxon>
        <taxon>Cryomorpha</taxon>
    </lineage>
</organism>
<accession>A0A7K3WTA7</accession>
<proteinExistence type="predicted"/>
<protein>
    <submittedName>
        <fullName evidence="2">DUF4235 domain-containing protein</fullName>
    </submittedName>
</protein>
<dbReference type="InterPro" id="IPR025329">
    <property type="entry name" value="DUF4235"/>
</dbReference>
<keyword evidence="1" id="KW-0812">Transmembrane</keyword>
<reference evidence="2 3" key="1">
    <citation type="submission" date="2020-02" db="EMBL/GenBank/DDBJ databases">
        <title>Out from the shadows clarifying the taxonomy of the family Cryomorphaceae and related taxa by utilizing the GTDB taxonomic framework.</title>
        <authorList>
            <person name="Bowman J.P."/>
        </authorList>
    </citation>
    <scope>NUCLEOTIDE SEQUENCE [LARGE SCALE GENOMIC DNA]</scope>
    <source>
        <strain evidence="2 3">QSSC 1-22</strain>
    </source>
</reference>
<evidence type="ECO:0000313" key="2">
    <source>
        <dbReference type="EMBL" id="NEN23895.1"/>
    </source>
</evidence>
<sequence>MSNILSKNKFSIITGILALGAAAATKKLVDNRYEHSTGDEPPKNPQDENYNLLNVLIYTSATAVIGAVASVLIRDLVTRQWKNMDGELPDELKG</sequence>
<dbReference type="Pfam" id="PF14019">
    <property type="entry name" value="DUF4235"/>
    <property type="match status" value="1"/>
</dbReference>
<gene>
    <name evidence="2" type="ORF">G3O08_10325</name>
</gene>
<feature type="transmembrane region" description="Helical" evidence="1">
    <location>
        <begin position="52"/>
        <end position="73"/>
    </location>
</feature>
<dbReference type="EMBL" id="JAAGVY010000017">
    <property type="protein sequence ID" value="NEN23895.1"/>
    <property type="molecule type" value="Genomic_DNA"/>
</dbReference>
<evidence type="ECO:0000256" key="1">
    <source>
        <dbReference type="SAM" id="Phobius"/>
    </source>
</evidence>
<dbReference type="AlphaFoldDB" id="A0A7K3WTA7"/>
<keyword evidence="1" id="KW-1133">Transmembrane helix</keyword>
<comment type="caution">
    <text evidence="2">The sequence shown here is derived from an EMBL/GenBank/DDBJ whole genome shotgun (WGS) entry which is preliminary data.</text>
</comment>
<dbReference type="RefSeq" id="WP_163285289.1">
    <property type="nucleotide sequence ID" value="NZ_JAAGVY010000017.1"/>
</dbReference>
<dbReference type="Proteomes" id="UP000486602">
    <property type="component" value="Unassembled WGS sequence"/>
</dbReference>
<evidence type="ECO:0000313" key="3">
    <source>
        <dbReference type="Proteomes" id="UP000486602"/>
    </source>
</evidence>